<reference evidence="10 11" key="1">
    <citation type="submission" date="2024-01" db="EMBL/GenBank/DDBJ databases">
        <title>Genome assemblies of Stephania.</title>
        <authorList>
            <person name="Yang L."/>
        </authorList>
    </citation>
    <scope>NUCLEOTIDE SEQUENCE [LARGE SCALE GENOMIC DNA]</scope>
    <source>
        <strain evidence="10">YNDBR</strain>
        <tissue evidence="10">Leaf</tissue>
    </source>
</reference>
<dbReference type="AlphaFoldDB" id="A0AAP0FA20"/>
<evidence type="ECO:0000256" key="8">
    <source>
        <dbReference type="RuleBase" id="RU361233"/>
    </source>
</evidence>
<dbReference type="PANTHER" id="PTHR33573">
    <property type="entry name" value="CASP-LIKE PROTEIN 4A4"/>
    <property type="match status" value="1"/>
</dbReference>
<comment type="similarity">
    <text evidence="2 8">Belongs to the Casparian strip membrane proteins (CASP) family.</text>
</comment>
<dbReference type="Pfam" id="PF04535">
    <property type="entry name" value="CASP_dom"/>
    <property type="match status" value="1"/>
</dbReference>
<evidence type="ECO:0000313" key="10">
    <source>
        <dbReference type="EMBL" id="KAK9106627.1"/>
    </source>
</evidence>
<keyword evidence="7 8" id="KW-0472">Membrane</keyword>
<feature type="transmembrane region" description="Helical" evidence="8">
    <location>
        <begin position="147"/>
        <end position="171"/>
    </location>
</feature>
<keyword evidence="5 8" id="KW-0812">Transmembrane</keyword>
<evidence type="ECO:0000259" key="9">
    <source>
        <dbReference type="Pfam" id="PF04535"/>
    </source>
</evidence>
<dbReference type="EMBL" id="JBBNAF010000010">
    <property type="protein sequence ID" value="KAK9106627.1"/>
    <property type="molecule type" value="Genomic_DNA"/>
</dbReference>
<organism evidence="10 11">
    <name type="scientific">Stephania yunnanensis</name>
    <dbReference type="NCBI Taxonomy" id="152371"/>
    <lineage>
        <taxon>Eukaryota</taxon>
        <taxon>Viridiplantae</taxon>
        <taxon>Streptophyta</taxon>
        <taxon>Embryophyta</taxon>
        <taxon>Tracheophyta</taxon>
        <taxon>Spermatophyta</taxon>
        <taxon>Magnoliopsida</taxon>
        <taxon>Ranunculales</taxon>
        <taxon>Menispermaceae</taxon>
        <taxon>Menispermoideae</taxon>
        <taxon>Cissampelideae</taxon>
        <taxon>Stephania</taxon>
    </lineage>
</organism>
<evidence type="ECO:0000256" key="4">
    <source>
        <dbReference type="ARBA" id="ARBA00022475"/>
    </source>
</evidence>
<evidence type="ECO:0000256" key="1">
    <source>
        <dbReference type="ARBA" id="ARBA00004651"/>
    </source>
</evidence>
<feature type="transmembrane region" description="Helical" evidence="8">
    <location>
        <begin position="99"/>
        <end position="116"/>
    </location>
</feature>
<dbReference type="InterPro" id="IPR006702">
    <property type="entry name" value="CASP_dom"/>
</dbReference>
<feature type="domain" description="Casparian strip membrane protein" evidence="9">
    <location>
        <begin position="6"/>
        <end position="115"/>
    </location>
</feature>
<evidence type="ECO:0000313" key="11">
    <source>
        <dbReference type="Proteomes" id="UP001420932"/>
    </source>
</evidence>
<dbReference type="Proteomes" id="UP001420932">
    <property type="component" value="Unassembled WGS sequence"/>
</dbReference>
<comment type="caution">
    <text evidence="10">The sequence shown here is derived from an EMBL/GenBank/DDBJ whole genome shotgun (WGS) entry which is preliminary data.</text>
</comment>
<comment type="caution">
    <text evidence="8">Lacks conserved residue(s) required for the propagation of feature annotation.</text>
</comment>
<evidence type="ECO:0000256" key="5">
    <source>
        <dbReference type="ARBA" id="ARBA00022692"/>
    </source>
</evidence>
<comment type="subcellular location">
    <subcellularLocation>
        <location evidence="1 8">Cell membrane</location>
        <topology evidence="1 8">Multi-pass membrane protein</topology>
    </subcellularLocation>
</comment>
<accession>A0AAP0FA20</accession>
<evidence type="ECO:0000256" key="7">
    <source>
        <dbReference type="ARBA" id="ARBA00023136"/>
    </source>
</evidence>
<keyword evidence="6 8" id="KW-1133">Transmembrane helix</keyword>
<evidence type="ECO:0000256" key="2">
    <source>
        <dbReference type="ARBA" id="ARBA00007651"/>
    </source>
</evidence>
<evidence type="ECO:0000256" key="3">
    <source>
        <dbReference type="ARBA" id="ARBA00011489"/>
    </source>
</evidence>
<dbReference type="PANTHER" id="PTHR33573:SF17">
    <property type="entry name" value="CASP-LIKE PROTEIN 4D1"/>
    <property type="match status" value="1"/>
</dbReference>
<gene>
    <name evidence="10" type="ORF">Syun_022638</name>
</gene>
<feature type="transmembrane region" description="Helical" evidence="8">
    <location>
        <begin position="57"/>
        <end position="78"/>
    </location>
</feature>
<protein>
    <recommendedName>
        <fullName evidence="8">CASP-like protein</fullName>
    </recommendedName>
</protein>
<name>A0AAP0FA20_9MAGN</name>
<evidence type="ECO:0000256" key="6">
    <source>
        <dbReference type="ARBA" id="ARBA00022989"/>
    </source>
</evidence>
<dbReference type="GO" id="GO:0005886">
    <property type="term" value="C:plasma membrane"/>
    <property type="evidence" value="ECO:0007669"/>
    <property type="project" value="UniProtKB-SubCell"/>
</dbReference>
<comment type="subunit">
    <text evidence="3 8">Homodimer and heterodimers.</text>
</comment>
<sequence>MAMPLITNLVLRIVALILLSGAAVIIVTNSAKASVDDAIKFNGSVKTINAYKYGLGISVLGLIYALVQLPFAIYHVITREPLVLGNELFLTFRFYGDKVVSYLLATGAAAIYGFAVDSKRLIDDLDNLVKKGGRDDLSHLRSKYDHFSIMASLGASLLLLGFICTAVSSVLSSLNLAKKRSGTTEVQLSY</sequence>
<keyword evidence="11" id="KW-1185">Reference proteome</keyword>
<proteinExistence type="inferred from homology"/>
<keyword evidence="4 8" id="KW-1003">Cell membrane</keyword>